<proteinExistence type="predicted"/>
<evidence type="ECO:0000256" key="7">
    <source>
        <dbReference type="ARBA" id="ARBA00022840"/>
    </source>
</evidence>
<dbReference type="CDD" id="cd16917">
    <property type="entry name" value="HATPase_UhpB-NarQ-NarX-like"/>
    <property type="match status" value="1"/>
</dbReference>
<evidence type="ECO:0000256" key="6">
    <source>
        <dbReference type="ARBA" id="ARBA00022777"/>
    </source>
</evidence>
<dbReference type="InterPro" id="IPR011712">
    <property type="entry name" value="Sig_transdc_His_kin_sub3_dim/P"/>
</dbReference>
<evidence type="ECO:0000256" key="4">
    <source>
        <dbReference type="ARBA" id="ARBA00022679"/>
    </source>
</evidence>
<keyword evidence="9" id="KW-0175">Coiled coil</keyword>
<keyword evidence="14" id="KW-1185">Reference proteome</keyword>
<keyword evidence="7" id="KW-0067">ATP-binding</keyword>
<evidence type="ECO:0000256" key="9">
    <source>
        <dbReference type="SAM" id="Coils"/>
    </source>
</evidence>
<dbReference type="GO" id="GO:0005524">
    <property type="term" value="F:ATP binding"/>
    <property type="evidence" value="ECO:0007669"/>
    <property type="project" value="UniProtKB-KW"/>
</dbReference>
<sequence length="256" mass="29031">MLEKEALVLLGYLIAIMLFLCAFIAVFVMFFLKRKNLLVLQKMQEQQKFEKELAKTEIEIKENTLKNIGWELHDNVGQLLSVVNIHLNMLEQKSSGEQTSQIKETKEVVSHALQEVRSLSKTLNNDVILKNGLVTSIQTEVERFNRLKFLEASILVEGEEKRLNSSDEIIIFRIVQEFLSNVIKHAKATSLQVFVTFSETTLTIVMQDNGVGFSTKTKSTNSGTETMRSRAEMIGATFELNSEIGQGTTLKLSYTF</sequence>
<dbReference type="KEGG" id="mgel:G5B37_01170"/>
<keyword evidence="10" id="KW-0472">Membrane</keyword>
<dbReference type="Proteomes" id="UP000505306">
    <property type="component" value="Chromosome"/>
</dbReference>
<feature type="transmembrane region" description="Helical" evidence="10">
    <location>
        <begin position="6"/>
        <end position="32"/>
    </location>
</feature>
<evidence type="ECO:0000259" key="12">
    <source>
        <dbReference type="Pfam" id="PF07730"/>
    </source>
</evidence>
<dbReference type="PANTHER" id="PTHR24421:SF10">
    <property type="entry name" value="NITRATE_NITRITE SENSOR PROTEIN NARQ"/>
    <property type="match status" value="1"/>
</dbReference>
<evidence type="ECO:0000259" key="11">
    <source>
        <dbReference type="Pfam" id="PF02518"/>
    </source>
</evidence>
<evidence type="ECO:0000256" key="10">
    <source>
        <dbReference type="SAM" id="Phobius"/>
    </source>
</evidence>
<dbReference type="GO" id="GO:0046983">
    <property type="term" value="F:protein dimerization activity"/>
    <property type="evidence" value="ECO:0007669"/>
    <property type="project" value="InterPro"/>
</dbReference>
<keyword evidence="10" id="KW-0812">Transmembrane</keyword>
<dbReference type="Pfam" id="PF02518">
    <property type="entry name" value="HATPase_c"/>
    <property type="match status" value="1"/>
</dbReference>
<organism evidence="13 14">
    <name type="scientific">Rasiella rasia</name>
    <dbReference type="NCBI Taxonomy" id="2744027"/>
    <lineage>
        <taxon>Bacteria</taxon>
        <taxon>Pseudomonadati</taxon>
        <taxon>Bacteroidota</taxon>
        <taxon>Flavobacteriia</taxon>
        <taxon>Flavobacteriales</taxon>
        <taxon>Flavobacteriaceae</taxon>
        <taxon>Rasiella</taxon>
    </lineage>
</organism>
<dbReference type="PANTHER" id="PTHR24421">
    <property type="entry name" value="NITRATE/NITRITE SENSOR PROTEIN NARX-RELATED"/>
    <property type="match status" value="1"/>
</dbReference>
<keyword evidence="3" id="KW-0597">Phosphoprotein</keyword>
<keyword evidence="5" id="KW-0547">Nucleotide-binding</keyword>
<reference evidence="13 14" key="1">
    <citation type="submission" date="2020-02" db="EMBL/GenBank/DDBJ databases">
        <title>Complete genome sequence of Flavobacteriaceae bacterium.</title>
        <authorList>
            <person name="Kim S.-J."/>
            <person name="Kim Y.-S."/>
            <person name="Kim K.-H."/>
        </authorList>
    </citation>
    <scope>NUCLEOTIDE SEQUENCE [LARGE SCALE GENOMIC DNA]</scope>
    <source>
        <strain evidence="13 14">RR4-40</strain>
    </source>
</reference>
<feature type="domain" description="Signal transduction histidine kinase subgroup 3 dimerisation and phosphoacceptor" evidence="12">
    <location>
        <begin position="67"/>
        <end position="124"/>
    </location>
</feature>
<evidence type="ECO:0000256" key="3">
    <source>
        <dbReference type="ARBA" id="ARBA00022553"/>
    </source>
</evidence>
<comment type="catalytic activity">
    <reaction evidence="1">
        <text>ATP + protein L-histidine = ADP + protein N-phospho-L-histidine.</text>
        <dbReference type="EC" id="2.7.13.3"/>
    </reaction>
</comment>
<dbReference type="EMBL" id="CP049057">
    <property type="protein sequence ID" value="QIE58224.1"/>
    <property type="molecule type" value="Genomic_DNA"/>
</dbReference>
<dbReference type="Gene3D" id="1.20.5.1930">
    <property type="match status" value="1"/>
</dbReference>
<keyword evidence="4" id="KW-0808">Transferase</keyword>
<feature type="domain" description="Histidine kinase/HSP90-like ATPase" evidence="11">
    <location>
        <begin position="167"/>
        <end position="252"/>
    </location>
</feature>
<dbReference type="Pfam" id="PF07730">
    <property type="entry name" value="HisKA_3"/>
    <property type="match status" value="1"/>
</dbReference>
<keyword evidence="8" id="KW-0902">Two-component regulatory system</keyword>
<dbReference type="SUPFAM" id="SSF55874">
    <property type="entry name" value="ATPase domain of HSP90 chaperone/DNA topoisomerase II/histidine kinase"/>
    <property type="match status" value="1"/>
</dbReference>
<evidence type="ECO:0000256" key="5">
    <source>
        <dbReference type="ARBA" id="ARBA00022741"/>
    </source>
</evidence>
<name>A0A6G6GI76_9FLAO</name>
<keyword evidence="10" id="KW-1133">Transmembrane helix</keyword>
<feature type="coiled-coil region" evidence="9">
    <location>
        <begin position="39"/>
        <end position="66"/>
    </location>
</feature>
<protein>
    <recommendedName>
        <fullName evidence="2">histidine kinase</fullName>
        <ecNumber evidence="2">2.7.13.3</ecNumber>
    </recommendedName>
</protein>
<dbReference type="InterPro" id="IPR003594">
    <property type="entry name" value="HATPase_dom"/>
</dbReference>
<evidence type="ECO:0000313" key="13">
    <source>
        <dbReference type="EMBL" id="QIE58224.1"/>
    </source>
</evidence>
<evidence type="ECO:0000313" key="14">
    <source>
        <dbReference type="Proteomes" id="UP000505306"/>
    </source>
</evidence>
<dbReference type="GO" id="GO:0016020">
    <property type="term" value="C:membrane"/>
    <property type="evidence" value="ECO:0007669"/>
    <property type="project" value="InterPro"/>
</dbReference>
<evidence type="ECO:0000256" key="8">
    <source>
        <dbReference type="ARBA" id="ARBA00023012"/>
    </source>
</evidence>
<dbReference type="AlphaFoldDB" id="A0A6G6GI76"/>
<dbReference type="EC" id="2.7.13.3" evidence="2"/>
<dbReference type="InterPro" id="IPR036890">
    <property type="entry name" value="HATPase_C_sf"/>
</dbReference>
<gene>
    <name evidence="13" type="ORF">G5B37_01170</name>
</gene>
<accession>A0A6G6GI76</accession>
<dbReference type="RefSeq" id="WP_164678231.1">
    <property type="nucleotide sequence ID" value="NZ_CP049057.1"/>
</dbReference>
<dbReference type="InterPro" id="IPR050482">
    <property type="entry name" value="Sensor_HK_TwoCompSys"/>
</dbReference>
<evidence type="ECO:0000256" key="1">
    <source>
        <dbReference type="ARBA" id="ARBA00000085"/>
    </source>
</evidence>
<dbReference type="Gene3D" id="3.30.565.10">
    <property type="entry name" value="Histidine kinase-like ATPase, C-terminal domain"/>
    <property type="match status" value="1"/>
</dbReference>
<keyword evidence="6 13" id="KW-0418">Kinase</keyword>
<evidence type="ECO:0000256" key="2">
    <source>
        <dbReference type="ARBA" id="ARBA00012438"/>
    </source>
</evidence>
<dbReference type="GO" id="GO:0000155">
    <property type="term" value="F:phosphorelay sensor kinase activity"/>
    <property type="evidence" value="ECO:0007669"/>
    <property type="project" value="InterPro"/>
</dbReference>